<name>A0ABT7JNS8_9HYPH</name>
<gene>
    <name evidence="3" type="ORF">PY649_03785</name>
</gene>
<keyword evidence="4" id="KW-1185">Reference proteome</keyword>
<evidence type="ECO:0000256" key="1">
    <source>
        <dbReference type="ARBA" id="ARBA00008779"/>
    </source>
</evidence>
<comment type="caution">
    <text evidence="3">The sequence shown here is derived from an EMBL/GenBank/DDBJ whole genome shotgun (WGS) entry which is preliminary data.</text>
</comment>
<dbReference type="PANTHER" id="PTHR42693">
    <property type="entry name" value="ARYLSULFATASE FAMILY MEMBER"/>
    <property type="match status" value="1"/>
</dbReference>
<dbReference type="Proteomes" id="UP001172645">
    <property type="component" value="Unassembled WGS sequence"/>
</dbReference>
<reference evidence="3" key="1">
    <citation type="submission" date="2023-06" db="EMBL/GenBank/DDBJ databases">
        <title>Phylogenetic Diversity of Rhizobium strains.</title>
        <authorList>
            <person name="Moura F.T."/>
            <person name="Helene L.C.F."/>
            <person name="Hungria M."/>
        </authorList>
    </citation>
    <scope>NUCLEOTIDE SEQUENCE</scope>
    <source>
        <strain evidence="3">CCGE526</strain>
    </source>
</reference>
<protein>
    <submittedName>
        <fullName evidence="3">DUF4976 domain-containing protein</fullName>
    </submittedName>
</protein>
<evidence type="ECO:0000313" key="3">
    <source>
        <dbReference type="EMBL" id="MDL2398004.1"/>
    </source>
</evidence>
<dbReference type="SUPFAM" id="SSF53649">
    <property type="entry name" value="Alkaline phosphatase-like"/>
    <property type="match status" value="1"/>
</dbReference>
<dbReference type="PANTHER" id="PTHR42693:SF33">
    <property type="entry name" value="ARYLSULFATASE"/>
    <property type="match status" value="1"/>
</dbReference>
<evidence type="ECO:0000259" key="2">
    <source>
        <dbReference type="Pfam" id="PF16347"/>
    </source>
</evidence>
<dbReference type="InterPro" id="IPR017850">
    <property type="entry name" value="Alkaline_phosphatase_core_sf"/>
</dbReference>
<accession>A0ABT7JNS8</accession>
<dbReference type="InterPro" id="IPR032506">
    <property type="entry name" value="SGSH_C"/>
</dbReference>
<comment type="similarity">
    <text evidence="1">Belongs to the sulfatase family.</text>
</comment>
<dbReference type="InterPro" id="IPR050738">
    <property type="entry name" value="Sulfatase"/>
</dbReference>
<organism evidence="3 4">
    <name type="scientific">Rhizobium mayense</name>
    <dbReference type="NCBI Taxonomy" id="1312184"/>
    <lineage>
        <taxon>Bacteria</taxon>
        <taxon>Pseudomonadati</taxon>
        <taxon>Pseudomonadota</taxon>
        <taxon>Alphaproteobacteria</taxon>
        <taxon>Hyphomicrobiales</taxon>
        <taxon>Rhizobiaceae</taxon>
        <taxon>Rhizobium/Agrobacterium group</taxon>
        <taxon>Rhizobium</taxon>
    </lineage>
</organism>
<dbReference type="RefSeq" id="WP_285867184.1">
    <property type="nucleotide sequence ID" value="NZ_JARFYM010000002.1"/>
</dbReference>
<dbReference type="Gene3D" id="3.40.720.10">
    <property type="entry name" value="Alkaline Phosphatase, subunit A"/>
    <property type="match status" value="1"/>
</dbReference>
<dbReference type="Pfam" id="PF16347">
    <property type="entry name" value="SGSH_C"/>
    <property type="match status" value="1"/>
</dbReference>
<feature type="domain" description="N-sulphoglucosamine sulphohydrolase C-terminal" evidence="2">
    <location>
        <begin position="2"/>
        <end position="129"/>
    </location>
</feature>
<sequence length="161" mass="18516">MVWSPGRVQSGRVVDDLVSLFDFGPTILELAGLQKPKWMEARSLLPYLTGEQTEAREFVFAEHAGDRILSGTEFMTMIRDRRWKLVHFVESDEGQLFDLIADPQEIDDLWDKAEHQDTKRLLINEILKWRIRSDLKTQGWTEAIVQAGAGHSPIKKTPEAR</sequence>
<proteinExistence type="inferred from homology"/>
<dbReference type="EMBL" id="JARFYM010000002">
    <property type="protein sequence ID" value="MDL2398004.1"/>
    <property type="molecule type" value="Genomic_DNA"/>
</dbReference>
<evidence type="ECO:0000313" key="4">
    <source>
        <dbReference type="Proteomes" id="UP001172645"/>
    </source>
</evidence>